<dbReference type="RefSeq" id="XP_018125790.1">
    <property type="nucleotide sequence ID" value="XM_018279188.1"/>
</dbReference>
<dbReference type="EMBL" id="KV460274">
    <property type="protein sequence ID" value="OBT92057.1"/>
    <property type="molecule type" value="Genomic_DNA"/>
</dbReference>
<evidence type="ECO:0000313" key="1">
    <source>
        <dbReference type="EMBL" id="OBT92057.1"/>
    </source>
</evidence>
<proteinExistence type="predicted"/>
<dbReference type="GeneID" id="28843165"/>
<organism evidence="1 2">
    <name type="scientific">Pseudogymnoascus verrucosus</name>
    <dbReference type="NCBI Taxonomy" id="342668"/>
    <lineage>
        <taxon>Eukaryota</taxon>
        <taxon>Fungi</taxon>
        <taxon>Dikarya</taxon>
        <taxon>Ascomycota</taxon>
        <taxon>Pezizomycotina</taxon>
        <taxon>Leotiomycetes</taxon>
        <taxon>Thelebolales</taxon>
        <taxon>Thelebolaceae</taxon>
        <taxon>Pseudogymnoascus</taxon>
    </lineage>
</organism>
<accession>A0A1B8G8A7</accession>
<gene>
    <name evidence="1" type="ORF">VE01_09779</name>
</gene>
<sequence length="280" mass="31578">MRHPGGFRIKTIWFSPKDTIELPIRSEYALRDMQIAAAQITKAWGEEENPLMVRKVQFSFLVTDANKLNSKVIKHLTKICSLVRDLGRSATIFIGMGAGFAHRRGRFHLNDDQEEWVYNDDGTFCNPDLQRELEHKLSATPGEWALSKDYDPSNVPALFNELNGLDSIASSGPDQSSIGTTGIVLPCLSRCAVISHYSAYNYCLNSEIIEAHLAEVNPRIRYVDQIRDGLVEDRYTGGWEKGEAWRRGLSFKKTGLYGEDSQDGVWSDLFDDTNLWNAGI</sequence>
<dbReference type="OrthoDB" id="3546385at2759"/>
<dbReference type="AlphaFoldDB" id="A0A1B8G8A7"/>
<keyword evidence="2" id="KW-1185">Reference proteome</keyword>
<dbReference type="Proteomes" id="UP000091956">
    <property type="component" value="Unassembled WGS sequence"/>
</dbReference>
<evidence type="ECO:0000313" key="2">
    <source>
        <dbReference type="Proteomes" id="UP000091956"/>
    </source>
</evidence>
<reference evidence="1 2" key="1">
    <citation type="submission" date="2016-03" db="EMBL/GenBank/DDBJ databases">
        <title>Comparative genomics of Pseudogymnoascus destructans, the fungus causing white-nose syndrome of bats.</title>
        <authorList>
            <person name="Palmer J.M."/>
            <person name="Drees K.P."/>
            <person name="Foster J.T."/>
            <person name="Lindner D.L."/>
        </authorList>
    </citation>
    <scope>NUCLEOTIDE SEQUENCE [LARGE SCALE GENOMIC DNA]</scope>
    <source>
        <strain evidence="1 2">UAMH 10579</strain>
    </source>
</reference>
<reference evidence="2" key="2">
    <citation type="journal article" date="2018" name="Nat. Commun.">
        <title>Extreme sensitivity to ultraviolet light in the fungal pathogen causing white-nose syndrome of bats.</title>
        <authorList>
            <person name="Palmer J.M."/>
            <person name="Drees K.P."/>
            <person name="Foster J.T."/>
            <person name="Lindner D.L."/>
        </authorList>
    </citation>
    <scope>NUCLEOTIDE SEQUENCE [LARGE SCALE GENOMIC DNA]</scope>
    <source>
        <strain evidence="2">UAMH 10579</strain>
    </source>
</reference>
<name>A0A1B8G8A7_9PEZI</name>
<protein>
    <submittedName>
        <fullName evidence="1">Uncharacterized protein</fullName>
    </submittedName>
</protein>